<dbReference type="EMBL" id="MVBN01000008">
    <property type="protein sequence ID" value="OOK68425.1"/>
    <property type="molecule type" value="Genomic_DNA"/>
</dbReference>
<dbReference type="Proteomes" id="UP000188532">
    <property type="component" value="Unassembled WGS sequence"/>
</dbReference>
<sequence length="43" mass="4455">MDRRTVAGARRDGDADGFAGCCRSDGDSSSSYPPGSARADCKE</sequence>
<reference evidence="2 3" key="1">
    <citation type="submission" date="2017-02" db="EMBL/GenBank/DDBJ databases">
        <title>Complete genome sequences of Mycobacterium kansasii strains isolated from rhesus macaques.</title>
        <authorList>
            <person name="Panda A."/>
            <person name="Nagaraj S."/>
            <person name="Zhao X."/>
            <person name="Tettelin H."/>
            <person name="Detolla L.J."/>
        </authorList>
    </citation>
    <scope>NUCLEOTIDE SEQUENCE [LARGE SCALE GENOMIC DNA]</scope>
    <source>
        <strain evidence="2 3">11-3469</strain>
    </source>
</reference>
<evidence type="ECO:0000313" key="3">
    <source>
        <dbReference type="Proteomes" id="UP000188532"/>
    </source>
</evidence>
<accession>A0A1V3WNA3</accession>
<proteinExistence type="predicted"/>
<feature type="region of interest" description="Disordered" evidence="1">
    <location>
        <begin position="1"/>
        <end position="43"/>
    </location>
</feature>
<name>A0A1V3WNA3_MYCKA</name>
<dbReference type="AlphaFoldDB" id="A0A1V3WNA3"/>
<gene>
    <name evidence="2" type="ORF">BZL29_6594</name>
</gene>
<feature type="compositionally biased region" description="Basic and acidic residues" evidence="1">
    <location>
        <begin position="1"/>
        <end position="14"/>
    </location>
</feature>
<evidence type="ECO:0000313" key="2">
    <source>
        <dbReference type="EMBL" id="OOK68425.1"/>
    </source>
</evidence>
<protein>
    <submittedName>
        <fullName evidence="2">Uncharacterized protein</fullName>
    </submittedName>
</protein>
<comment type="caution">
    <text evidence="2">The sequence shown here is derived from an EMBL/GenBank/DDBJ whole genome shotgun (WGS) entry which is preliminary data.</text>
</comment>
<feature type="compositionally biased region" description="Low complexity" evidence="1">
    <location>
        <begin position="21"/>
        <end position="43"/>
    </location>
</feature>
<organism evidence="2 3">
    <name type="scientific">Mycobacterium kansasii</name>
    <dbReference type="NCBI Taxonomy" id="1768"/>
    <lineage>
        <taxon>Bacteria</taxon>
        <taxon>Bacillati</taxon>
        <taxon>Actinomycetota</taxon>
        <taxon>Actinomycetes</taxon>
        <taxon>Mycobacteriales</taxon>
        <taxon>Mycobacteriaceae</taxon>
        <taxon>Mycobacterium</taxon>
    </lineage>
</organism>
<evidence type="ECO:0000256" key="1">
    <source>
        <dbReference type="SAM" id="MobiDB-lite"/>
    </source>
</evidence>